<dbReference type="Proteomes" id="UP000445696">
    <property type="component" value="Unassembled WGS sequence"/>
</dbReference>
<dbReference type="OrthoDB" id="7161641at2"/>
<dbReference type="RefSeq" id="WP_161337775.1">
    <property type="nucleotide sequence ID" value="NZ_JBHSDG010000002.1"/>
</dbReference>
<accession>A0A845MCC9</accession>
<dbReference type="InterPro" id="IPR011836">
    <property type="entry name" value="YhdP"/>
</dbReference>
<gene>
    <name evidence="2" type="ORF">GQF03_03435</name>
</gene>
<evidence type="ECO:0000313" key="2">
    <source>
        <dbReference type="EMBL" id="MZR21375.1"/>
    </source>
</evidence>
<dbReference type="PANTHER" id="PTHR38690">
    <property type="entry name" value="PROTEASE-RELATED"/>
    <property type="match status" value="1"/>
</dbReference>
<dbReference type="PANTHER" id="PTHR38690:SF1">
    <property type="entry name" value="PROTEASE"/>
    <property type="match status" value="1"/>
</dbReference>
<name>A0A845MCC9_9PROT</name>
<sequence length="1061" mass="113811">MVRTTSRLLYRTLMGIVVLVFIAALALAAGLSRGPLSLSFIEPYVVQILEAQYPEVKFGFSRLGLEWNGRDKNLVVAVDNLEISDARRKVASIPDVTVVFSGAALLRGRIAPAELEFTGLKIRLTRNAAGEITFGYDNSLMEEDGTSGQFAERTPDEAEEAAVREGYLNILKELSAEPDPSSLTGYLTRLEVYDSAVFIEDEILGRFWRVAGADVFVWREDRGLRGQASGTLKIGNENVTLVALGDYDRELKRTQIDGQFNDLPLPLVGAQAAELEILKGIDLTLTGHINLDLDEAFSFDTLGFDVKAGEGRIDLPDLYKQPLPVTSLSVAGQVSGDFTRVTLETVTAETLGATIKMAGAIDIAEAGMGLSLNGDLANLTVNDLARFWPYSMASNGYDWVTKNIRDGMVPRGTFTIDLPPGALDGGDIPKEAVVLKFDLDGTSADYYAPLPKVTDISGSAVLTETGITISGLTGKLGSLDVTSDKVIISDFDKYDQLADIAIRVTGSSKEIFTFLDLEPLGLASPYGIVPSAMAGTGTVDASFKFPLRFDLTLEKVDYAAKGDFTGAAIPDVAKDVNLTDGKLKVAVDPKGIDVTGTAALNGVPAKINAKSWFTGAKEGYRRYVLTATPSDADRKALHLETPYLVGPLTADVTLETVPDGSASGDIRVDLTKTIIAGETLHWTKPAGEAGSFTADFRSTAKDVTTISNIVVKAGDLSATGTAVMANEIVTSLVMPDLRFGENDLAIDFTQATEGQMKLRVTGAQFDLKPFVVATYDLNAVDIDGPETSSRTIEIDVDLDRVLLDQNLTLEKVTAKMNVEGNLIRDGMSKGQFAGEKSFDFEIHPSAKGRQVTFISDDAGALFRGLDLYDDLRDGKLKLVAEIDDSQPSRPAKGTIDIKDVRVVNAPTLGKILTLGSLGGIVDLLRGDGIVFATVEGPFTYENGLFTTRDFRAIGSIGITLNGTVDQPADKIDMYGTVIPSYTLNSVLGNIPIIGTLLVGKKGEGVFGFSYKVTGGLEDPQTSVNAVSALAPGILRRMFFEPWDQEDIQPPSTNKPDARQSP</sequence>
<protein>
    <recommendedName>
        <fullName evidence="1">YhdP central domain-containing protein</fullName>
    </recommendedName>
</protein>
<reference evidence="2 3" key="1">
    <citation type="journal article" date="2014" name="Int. J. Syst. Evol. Microbiol.">
        <title>Sneathiella chungangensis sp. nov., isolated from a marine sand, and emended description of the genus Sneathiella.</title>
        <authorList>
            <person name="Siamphan C."/>
            <person name="Kim H."/>
            <person name="Lee J.S."/>
            <person name="Kim W."/>
        </authorList>
    </citation>
    <scope>NUCLEOTIDE SEQUENCE [LARGE SCALE GENOMIC DNA]</scope>
    <source>
        <strain evidence="2 3">KCTC 32476</strain>
    </source>
</reference>
<dbReference type="EMBL" id="WTVA01000001">
    <property type="protein sequence ID" value="MZR21375.1"/>
    <property type="molecule type" value="Genomic_DNA"/>
</dbReference>
<dbReference type="InterPro" id="IPR025263">
    <property type="entry name" value="YhdP_central"/>
</dbReference>
<organism evidence="2 3">
    <name type="scientific">Sneathiella chungangensis</name>
    <dbReference type="NCBI Taxonomy" id="1418234"/>
    <lineage>
        <taxon>Bacteria</taxon>
        <taxon>Pseudomonadati</taxon>
        <taxon>Pseudomonadota</taxon>
        <taxon>Alphaproteobacteria</taxon>
        <taxon>Sneathiellales</taxon>
        <taxon>Sneathiellaceae</taxon>
        <taxon>Sneathiella</taxon>
    </lineage>
</organism>
<keyword evidence="3" id="KW-1185">Reference proteome</keyword>
<comment type="caution">
    <text evidence="2">The sequence shown here is derived from an EMBL/GenBank/DDBJ whole genome shotgun (WGS) entry which is preliminary data.</text>
</comment>
<evidence type="ECO:0000313" key="3">
    <source>
        <dbReference type="Proteomes" id="UP000445696"/>
    </source>
</evidence>
<feature type="domain" description="YhdP central" evidence="1">
    <location>
        <begin position="293"/>
        <end position="769"/>
    </location>
</feature>
<proteinExistence type="predicted"/>
<dbReference type="Pfam" id="PF13116">
    <property type="entry name" value="YhdP"/>
    <property type="match status" value="1"/>
</dbReference>
<evidence type="ECO:0000259" key="1">
    <source>
        <dbReference type="Pfam" id="PF13116"/>
    </source>
</evidence>
<dbReference type="AlphaFoldDB" id="A0A845MCC9"/>